<comment type="caution">
    <text evidence="2">The sequence shown here is derived from an EMBL/GenBank/DDBJ whole genome shotgun (WGS) entry which is preliminary data.</text>
</comment>
<dbReference type="PANTHER" id="PTHR36180:SF2">
    <property type="entry name" value="BRO FAMILY PROTEIN"/>
    <property type="match status" value="1"/>
</dbReference>
<dbReference type="AlphaFoldDB" id="A0A845RL63"/>
<name>A0A845RL63_9FIRM</name>
<feature type="domain" description="Bro-N" evidence="1">
    <location>
        <begin position="1"/>
        <end position="107"/>
    </location>
</feature>
<reference evidence="2 3" key="1">
    <citation type="submission" date="2018-08" db="EMBL/GenBank/DDBJ databases">
        <title>Murine metabolic-syndrome-specific gut microbial biobank.</title>
        <authorList>
            <person name="Liu C."/>
        </authorList>
    </citation>
    <scope>NUCLEOTIDE SEQUENCE [LARGE SCALE GENOMIC DNA]</scope>
    <source>
        <strain evidence="2 3">X69</strain>
    </source>
</reference>
<evidence type="ECO:0000259" key="1">
    <source>
        <dbReference type="PROSITE" id="PS51750"/>
    </source>
</evidence>
<evidence type="ECO:0000313" key="2">
    <source>
        <dbReference type="EMBL" id="NBI80444.1"/>
    </source>
</evidence>
<feature type="non-terminal residue" evidence="2">
    <location>
        <position position="127"/>
    </location>
</feature>
<dbReference type="Proteomes" id="UP000446348">
    <property type="component" value="Unassembled WGS sequence"/>
</dbReference>
<dbReference type="Pfam" id="PF02498">
    <property type="entry name" value="Bro-N"/>
    <property type="match status" value="1"/>
</dbReference>
<dbReference type="PANTHER" id="PTHR36180">
    <property type="entry name" value="DNA-BINDING PROTEIN-RELATED-RELATED"/>
    <property type="match status" value="1"/>
</dbReference>
<dbReference type="RefSeq" id="WP_279286615.1">
    <property type="nucleotide sequence ID" value="NZ_QXWZ01000064.1"/>
</dbReference>
<evidence type="ECO:0000313" key="3">
    <source>
        <dbReference type="Proteomes" id="UP000446348"/>
    </source>
</evidence>
<dbReference type="SMART" id="SM01040">
    <property type="entry name" value="Bro-N"/>
    <property type="match status" value="1"/>
</dbReference>
<dbReference type="EMBL" id="QXWZ01000064">
    <property type="protein sequence ID" value="NBI80444.1"/>
    <property type="molecule type" value="Genomic_DNA"/>
</dbReference>
<proteinExistence type="predicted"/>
<sequence length="127" mass="14391">MNEMQVFQNSEFGELGVLEIEGKPYFPATACAKILRYANPKDAIKRHCRWGVKHDLPHPQNPDKTISMNFIPEGDLYRLITHSKLPAAERFEKWVFDEVLPTIRKTGGYGRVDVTAIIMQTATAVCA</sequence>
<gene>
    <name evidence="2" type="ORF">D3Z39_16630</name>
</gene>
<dbReference type="PROSITE" id="PS51750">
    <property type="entry name" value="BRO_N"/>
    <property type="match status" value="1"/>
</dbReference>
<accession>A0A845RL63</accession>
<organism evidence="2 3">
    <name type="scientific">Anaerotruncus colihominis</name>
    <dbReference type="NCBI Taxonomy" id="169435"/>
    <lineage>
        <taxon>Bacteria</taxon>
        <taxon>Bacillati</taxon>
        <taxon>Bacillota</taxon>
        <taxon>Clostridia</taxon>
        <taxon>Eubacteriales</taxon>
        <taxon>Oscillospiraceae</taxon>
        <taxon>Anaerotruncus</taxon>
    </lineage>
</organism>
<protein>
    <recommendedName>
        <fullName evidence="1">Bro-N domain-containing protein</fullName>
    </recommendedName>
</protein>
<dbReference type="InterPro" id="IPR003497">
    <property type="entry name" value="BRO_N_domain"/>
</dbReference>